<keyword evidence="2" id="KW-0472">Membrane</keyword>
<accession>A0A1S3AV87</accession>
<feature type="compositionally biased region" description="Low complexity" evidence="1">
    <location>
        <begin position="1"/>
        <end position="18"/>
    </location>
</feature>
<evidence type="ECO:0000313" key="3">
    <source>
        <dbReference type="Proteomes" id="UP001652600"/>
    </source>
</evidence>
<dbReference type="RefSeq" id="XP_008437695.2">
    <property type="nucleotide sequence ID" value="XM_008439473.2"/>
</dbReference>
<keyword evidence="2" id="KW-0812">Transmembrane</keyword>
<protein>
    <submittedName>
        <fullName evidence="4">Uncharacterized protein LOC103483039</fullName>
    </submittedName>
</protein>
<evidence type="ECO:0000313" key="4">
    <source>
        <dbReference type="RefSeq" id="XP_008437695.2"/>
    </source>
</evidence>
<reference evidence="4" key="1">
    <citation type="submission" date="2025-08" db="UniProtKB">
        <authorList>
            <consortium name="RefSeq"/>
        </authorList>
    </citation>
    <scope>IDENTIFICATION</scope>
    <source>
        <tissue evidence="4">Stem</tissue>
    </source>
</reference>
<proteinExistence type="predicted"/>
<feature type="transmembrane region" description="Helical" evidence="2">
    <location>
        <begin position="122"/>
        <end position="146"/>
    </location>
</feature>
<dbReference type="Proteomes" id="UP001652600">
    <property type="component" value="Chromosome 9"/>
</dbReference>
<evidence type="ECO:0000256" key="1">
    <source>
        <dbReference type="SAM" id="MobiDB-lite"/>
    </source>
</evidence>
<dbReference type="PANTHER" id="PTHR33782:SF5">
    <property type="entry name" value="MEDIATOR OF RNA POLYMERASE II TRANSCRIPTION SUBUNIT"/>
    <property type="match status" value="1"/>
</dbReference>
<keyword evidence="3" id="KW-1185">Reference proteome</keyword>
<dbReference type="FunCoup" id="A0A1S3AV87">
    <property type="interactions" value="25"/>
</dbReference>
<sequence>MKSINSLSFSTPSSLFSPAPHPHGRRKPLPAVTVRASREQAADNNNNNNNNYNDYYAGGKVVDESMIVLRKRIHEIKMAEQRQEPPADWLDWEKRYYSDYDSHICEALGYLQSHLMNTRPSVALGMLLLIIVSVPLSSALLLHRFFHIAVALLAGFSPAS</sequence>
<evidence type="ECO:0000256" key="2">
    <source>
        <dbReference type="SAM" id="Phobius"/>
    </source>
</evidence>
<dbReference type="AlphaFoldDB" id="A0A1S3AV87"/>
<dbReference type="eggNOG" id="ENOG502S629">
    <property type="taxonomic scope" value="Eukaryota"/>
</dbReference>
<dbReference type="InParanoid" id="A0A1S3AV87"/>
<gene>
    <name evidence="4" type="primary">LOC103483039</name>
</gene>
<name>A0A1S3AV87_CUCME</name>
<dbReference type="GeneID" id="103483039"/>
<dbReference type="KEGG" id="cmo:103483039"/>
<keyword evidence="2" id="KW-1133">Transmembrane helix</keyword>
<feature type="region of interest" description="Disordered" evidence="1">
    <location>
        <begin position="1"/>
        <end position="28"/>
    </location>
</feature>
<dbReference type="PANTHER" id="PTHR33782">
    <property type="entry name" value="OS01G0121600 PROTEIN"/>
    <property type="match status" value="1"/>
</dbReference>
<organism evidence="3 4">
    <name type="scientific">Cucumis melo</name>
    <name type="common">Muskmelon</name>
    <dbReference type="NCBI Taxonomy" id="3656"/>
    <lineage>
        <taxon>Eukaryota</taxon>
        <taxon>Viridiplantae</taxon>
        <taxon>Streptophyta</taxon>
        <taxon>Embryophyta</taxon>
        <taxon>Tracheophyta</taxon>
        <taxon>Spermatophyta</taxon>
        <taxon>Magnoliopsida</taxon>
        <taxon>eudicotyledons</taxon>
        <taxon>Gunneridae</taxon>
        <taxon>Pentapetalae</taxon>
        <taxon>rosids</taxon>
        <taxon>fabids</taxon>
        <taxon>Cucurbitales</taxon>
        <taxon>Cucurbitaceae</taxon>
        <taxon>Benincaseae</taxon>
        <taxon>Cucumis</taxon>
    </lineage>
</organism>